<dbReference type="EMBL" id="BSXG01000077">
    <property type="protein sequence ID" value="GME36950.1"/>
    <property type="molecule type" value="Genomic_DNA"/>
</dbReference>
<reference evidence="1" key="1">
    <citation type="submission" date="2024-09" db="EMBL/GenBank/DDBJ databases">
        <title>Draft Genome Sequences of Neofusicoccum parvum.</title>
        <authorList>
            <person name="Ashida A."/>
            <person name="Camagna M."/>
            <person name="Tanaka A."/>
            <person name="Takemoto D."/>
        </authorList>
    </citation>
    <scope>NUCLEOTIDE SEQUENCE</scope>
    <source>
        <strain evidence="1">PPO83</strain>
    </source>
</reference>
<protein>
    <submittedName>
        <fullName evidence="1">Uncharacterized protein</fullName>
    </submittedName>
</protein>
<evidence type="ECO:0000313" key="2">
    <source>
        <dbReference type="Proteomes" id="UP001165186"/>
    </source>
</evidence>
<accession>A0ACB5SE77</accession>
<keyword evidence="2" id="KW-1185">Reference proteome</keyword>
<dbReference type="Proteomes" id="UP001165186">
    <property type="component" value="Unassembled WGS sequence"/>
</dbReference>
<gene>
    <name evidence="1" type="primary">g7783</name>
    <name evidence="1" type="ORF">NpPPO83_00007783</name>
</gene>
<name>A0ACB5SE77_9PEZI</name>
<evidence type="ECO:0000313" key="1">
    <source>
        <dbReference type="EMBL" id="GME36950.1"/>
    </source>
</evidence>
<sequence>MPFNILNTSAGADKAPSNNNGGIPSASLHDHHQPSVPYEERIRSPRPTPLDASKDTMKTGATGGDSLEKSGMVQK</sequence>
<proteinExistence type="predicted"/>
<organism evidence="1 2">
    <name type="scientific">Neofusicoccum parvum</name>
    <dbReference type="NCBI Taxonomy" id="310453"/>
    <lineage>
        <taxon>Eukaryota</taxon>
        <taxon>Fungi</taxon>
        <taxon>Dikarya</taxon>
        <taxon>Ascomycota</taxon>
        <taxon>Pezizomycotina</taxon>
        <taxon>Dothideomycetes</taxon>
        <taxon>Dothideomycetes incertae sedis</taxon>
        <taxon>Botryosphaeriales</taxon>
        <taxon>Botryosphaeriaceae</taxon>
        <taxon>Neofusicoccum</taxon>
    </lineage>
</organism>
<comment type="caution">
    <text evidence="1">The sequence shown here is derived from an EMBL/GenBank/DDBJ whole genome shotgun (WGS) entry which is preliminary data.</text>
</comment>